<accession>A0A0P1EPX8</accession>
<dbReference type="AlphaFoldDB" id="A0A0P1EPX8"/>
<dbReference type="SUPFAM" id="SSF56935">
    <property type="entry name" value="Porins"/>
    <property type="match status" value="1"/>
</dbReference>
<evidence type="ECO:0000256" key="1">
    <source>
        <dbReference type="ARBA" id="ARBA00004571"/>
    </source>
</evidence>
<keyword evidence="6" id="KW-0798">TonB box</keyword>
<comment type="subcellular location">
    <subcellularLocation>
        <location evidence="1 10">Cell outer membrane</location>
        <topology evidence="1 10">Multi-pass membrane protein</topology>
    </subcellularLocation>
</comment>
<proteinExistence type="inferred from homology"/>
<dbReference type="Gene3D" id="2.40.170.20">
    <property type="entry name" value="TonB-dependent receptor, beta-barrel domain"/>
    <property type="match status" value="1"/>
</dbReference>
<dbReference type="GO" id="GO:0009279">
    <property type="term" value="C:cell outer membrane"/>
    <property type="evidence" value="ECO:0007669"/>
    <property type="project" value="UniProtKB-SubCell"/>
</dbReference>
<evidence type="ECO:0000256" key="6">
    <source>
        <dbReference type="ARBA" id="ARBA00023077"/>
    </source>
</evidence>
<protein>
    <submittedName>
        <fullName evidence="12">Brucella heme uptake protein A</fullName>
    </submittedName>
</protein>
<dbReference type="GO" id="GO:0044718">
    <property type="term" value="P:siderophore transmembrane transport"/>
    <property type="evidence" value="ECO:0007669"/>
    <property type="project" value="TreeGrafter"/>
</dbReference>
<dbReference type="InterPro" id="IPR036942">
    <property type="entry name" value="Beta-barrel_TonB_sf"/>
</dbReference>
<comment type="similarity">
    <text evidence="10">Belongs to the TonB-dependent receptor family.</text>
</comment>
<evidence type="ECO:0000256" key="2">
    <source>
        <dbReference type="ARBA" id="ARBA00022448"/>
    </source>
</evidence>
<dbReference type="PANTHER" id="PTHR30069:SF29">
    <property type="entry name" value="HEMOGLOBIN AND HEMOGLOBIN-HAPTOGLOBIN-BINDING PROTEIN 1-RELATED"/>
    <property type="match status" value="1"/>
</dbReference>
<keyword evidence="5" id="KW-0732">Signal</keyword>
<dbReference type="STRING" id="321267.SHM7688_01584"/>
<keyword evidence="7 10" id="KW-0472">Membrane</keyword>
<evidence type="ECO:0000256" key="4">
    <source>
        <dbReference type="ARBA" id="ARBA00022692"/>
    </source>
</evidence>
<evidence type="ECO:0000256" key="7">
    <source>
        <dbReference type="ARBA" id="ARBA00023136"/>
    </source>
</evidence>
<evidence type="ECO:0000313" key="13">
    <source>
        <dbReference type="Proteomes" id="UP000054823"/>
    </source>
</evidence>
<organism evidence="12 13">
    <name type="scientific">Shimia marina</name>
    <dbReference type="NCBI Taxonomy" id="321267"/>
    <lineage>
        <taxon>Bacteria</taxon>
        <taxon>Pseudomonadati</taxon>
        <taxon>Pseudomonadota</taxon>
        <taxon>Alphaproteobacteria</taxon>
        <taxon>Rhodobacterales</taxon>
        <taxon>Roseobacteraceae</taxon>
    </lineage>
</organism>
<name>A0A0P1EPX8_9RHOB</name>
<evidence type="ECO:0000313" key="12">
    <source>
        <dbReference type="EMBL" id="CUH52144.1"/>
    </source>
</evidence>
<dbReference type="PANTHER" id="PTHR30069">
    <property type="entry name" value="TONB-DEPENDENT OUTER MEMBRANE RECEPTOR"/>
    <property type="match status" value="1"/>
</dbReference>
<dbReference type="Pfam" id="PF00593">
    <property type="entry name" value="TonB_dep_Rec_b-barrel"/>
    <property type="match status" value="1"/>
</dbReference>
<keyword evidence="2 10" id="KW-0813">Transport</keyword>
<evidence type="ECO:0000256" key="3">
    <source>
        <dbReference type="ARBA" id="ARBA00022452"/>
    </source>
</evidence>
<keyword evidence="8" id="KW-0675">Receptor</keyword>
<keyword evidence="3 10" id="KW-1134">Transmembrane beta strand</keyword>
<keyword evidence="13" id="KW-1185">Reference proteome</keyword>
<feature type="domain" description="TonB-dependent receptor-like beta-barrel" evidence="11">
    <location>
        <begin position="2"/>
        <end position="132"/>
    </location>
</feature>
<dbReference type="GO" id="GO:0015344">
    <property type="term" value="F:siderophore uptake transmembrane transporter activity"/>
    <property type="evidence" value="ECO:0007669"/>
    <property type="project" value="TreeGrafter"/>
</dbReference>
<evidence type="ECO:0000256" key="10">
    <source>
        <dbReference type="PROSITE-ProRule" id="PRU01360"/>
    </source>
</evidence>
<evidence type="ECO:0000256" key="9">
    <source>
        <dbReference type="ARBA" id="ARBA00023237"/>
    </source>
</evidence>
<evidence type="ECO:0000256" key="5">
    <source>
        <dbReference type="ARBA" id="ARBA00022729"/>
    </source>
</evidence>
<dbReference type="EMBL" id="CYPW01000013">
    <property type="protein sequence ID" value="CUH52144.1"/>
    <property type="molecule type" value="Genomic_DNA"/>
</dbReference>
<evidence type="ECO:0000256" key="8">
    <source>
        <dbReference type="ARBA" id="ARBA00023170"/>
    </source>
</evidence>
<sequence>MFYTEINDLAAVLPSRGARGALTDIKTQGLDGSLAYVWDTGFARMNYTYADVSEQGDTISSTAYYLGRPLGHLVALETAWHPRKEWTIGGTAEIAPKYSDANMESYSVFNAYAEYTPPSMENFHVRFDVRNLFDETYVARTNDSAGDSAGRPIPLNEPGRTLAITATLSF</sequence>
<dbReference type="Proteomes" id="UP000054823">
    <property type="component" value="Unassembled WGS sequence"/>
</dbReference>
<dbReference type="InterPro" id="IPR039426">
    <property type="entry name" value="TonB-dep_rcpt-like"/>
</dbReference>
<dbReference type="InterPro" id="IPR000531">
    <property type="entry name" value="Beta-barrel_TonB"/>
</dbReference>
<reference evidence="12 13" key="1">
    <citation type="submission" date="2015-09" db="EMBL/GenBank/DDBJ databases">
        <authorList>
            <consortium name="Swine Surveillance"/>
        </authorList>
    </citation>
    <scope>NUCLEOTIDE SEQUENCE [LARGE SCALE GENOMIC DNA]</scope>
    <source>
        <strain evidence="12 13">CECT 7688</strain>
    </source>
</reference>
<evidence type="ECO:0000259" key="11">
    <source>
        <dbReference type="Pfam" id="PF00593"/>
    </source>
</evidence>
<gene>
    <name evidence="12" type="primary">bhuA</name>
    <name evidence="12" type="ORF">SHM7688_01584</name>
</gene>
<dbReference type="PROSITE" id="PS52016">
    <property type="entry name" value="TONB_DEPENDENT_REC_3"/>
    <property type="match status" value="1"/>
</dbReference>
<keyword evidence="9 10" id="KW-0998">Cell outer membrane</keyword>
<keyword evidence="4 10" id="KW-0812">Transmembrane</keyword>